<organism evidence="2 3">
    <name type="scientific">Mycena metata</name>
    <dbReference type="NCBI Taxonomy" id="1033252"/>
    <lineage>
        <taxon>Eukaryota</taxon>
        <taxon>Fungi</taxon>
        <taxon>Dikarya</taxon>
        <taxon>Basidiomycota</taxon>
        <taxon>Agaricomycotina</taxon>
        <taxon>Agaricomycetes</taxon>
        <taxon>Agaricomycetidae</taxon>
        <taxon>Agaricales</taxon>
        <taxon>Marasmiineae</taxon>
        <taxon>Mycenaceae</taxon>
        <taxon>Mycena</taxon>
    </lineage>
</organism>
<feature type="region of interest" description="Disordered" evidence="1">
    <location>
        <begin position="74"/>
        <end position="120"/>
    </location>
</feature>
<evidence type="ECO:0000256" key="1">
    <source>
        <dbReference type="SAM" id="MobiDB-lite"/>
    </source>
</evidence>
<protein>
    <submittedName>
        <fullName evidence="2">Uncharacterized protein</fullName>
    </submittedName>
</protein>
<reference evidence="2" key="1">
    <citation type="submission" date="2023-03" db="EMBL/GenBank/DDBJ databases">
        <title>Massive genome expansion in bonnet fungi (Mycena s.s.) driven by repeated elements and novel gene families across ecological guilds.</title>
        <authorList>
            <consortium name="Lawrence Berkeley National Laboratory"/>
            <person name="Harder C.B."/>
            <person name="Miyauchi S."/>
            <person name="Viragh M."/>
            <person name="Kuo A."/>
            <person name="Thoen E."/>
            <person name="Andreopoulos B."/>
            <person name="Lu D."/>
            <person name="Skrede I."/>
            <person name="Drula E."/>
            <person name="Henrissat B."/>
            <person name="Morin E."/>
            <person name="Kohler A."/>
            <person name="Barry K."/>
            <person name="LaButti K."/>
            <person name="Morin E."/>
            <person name="Salamov A."/>
            <person name="Lipzen A."/>
            <person name="Mereny Z."/>
            <person name="Hegedus B."/>
            <person name="Baldrian P."/>
            <person name="Stursova M."/>
            <person name="Weitz H."/>
            <person name="Taylor A."/>
            <person name="Grigoriev I.V."/>
            <person name="Nagy L.G."/>
            <person name="Martin F."/>
            <person name="Kauserud H."/>
        </authorList>
    </citation>
    <scope>NUCLEOTIDE SEQUENCE</scope>
    <source>
        <strain evidence="2">CBHHK182m</strain>
    </source>
</reference>
<evidence type="ECO:0000313" key="2">
    <source>
        <dbReference type="EMBL" id="KAJ7749992.1"/>
    </source>
</evidence>
<gene>
    <name evidence="2" type="ORF">B0H16DRAFT_1844276</name>
</gene>
<dbReference type="Proteomes" id="UP001215598">
    <property type="component" value="Unassembled WGS sequence"/>
</dbReference>
<comment type="caution">
    <text evidence="2">The sequence shown here is derived from an EMBL/GenBank/DDBJ whole genome shotgun (WGS) entry which is preliminary data.</text>
</comment>
<evidence type="ECO:0000313" key="3">
    <source>
        <dbReference type="Proteomes" id="UP001215598"/>
    </source>
</evidence>
<keyword evidence="3" id="KW-1185">Reference proteome</keyword>
<sequence length="291" mass="31615">MMKENLGGRSVHFSDGSLVHLGTPAGNFLTPAFRASRTFTERFTIVNTNTGNVISTNTTVGDGNNIVNNNSDPGGGTIVNNNNDGGAGSIVNNNTDDGGSIVNNNTDDGGSIVNNNDDTGGTIVNNNNNAVGTSSGLAETVHGLVKIESHEQHGEHSPSISSHNNIPRVEPHEQHTDMAVSVTLFLLQRHPEITWDQEKLRGSSRAYWSFHWYTAKVPTHYHQLDRPGRRHLQQKLGPGRRHLSASWMAQLSRTGGIQLAQYVGTRTVDKPGIQVDLISTEKRKESNLNSR</sequence>
<dbReference type="EMBL" id="JARKIB010000067">
    <property type="protein sequence ID" value="KAJ7749992.1"/>
    <property type="molecule type" value="Genomic_DNA"/>
</dbReference>
<name>A0AAD7IT44_9AGAR</name>
<feature type="region of interest" description="Disordered" evidence="1">
    <location>
        <begin position="149"/>
        <end position="168"/>
    </location>
</feature>
<proteinExistence type="predicted"/>
<accession>A0AAD7IT44</accession>
<dbReference type="AlphaFoldDB" id="A0AAD7IT44"/>